<gene>
    <name evidence="1" type="ORF">UFOVP176_40</name>
</gene>
<reference evidence="1" key="1">
    <citation type="submission" date="2020-05" db="EMBL/GenBank/DDBJ databases">
        <authorList>
            <person name="Chiriac C."/>
            <person name="Salcher M."/>
            <person name="Ghai R."/>
            <person name="Kavagutti S V."/>
        </authorList>
    </citation>
    <scope>NUCLEOTIDE SEQUENCE</scope>
</reference>
<protein>
    <submittedName>
        <fullName evidence="1">Uncharacterized protein</fullName>
    </submittedName>
</protein>
<accession>A0A6J7WF03</accession>
<sequence>MHCSCCDRLLTEFEATRRNANTFQFIDLCKVCFEDVKPFVPTIDRADLITEQDLDEDPDNDDLDTDFSLEDCDTLISFKEDSVDSWE</sequence>
<name>A0A6J7WF03_9CAUD</name>
<organism evidence="1">
    <name type="scientific">uncultured Caudovirales phage</name>
    <dbReference type="NCBI Taxonomy" id="2100421"/>
    <lineage>
        <taxon>Viruses</taxon>
        <taxon>Duplodnaviria</taxon>
        <taxon>Heunggongvirae</taxon>
        <taxon>Uroviricota</taxon>
        <taxon>Caudoviricetes</taxon>
        <taxon>Peduoviridae</taxon>
        <taxon>Maltschvirus</taxon>
        <taxon>Maltschvirus maltsch</taxon>
    </lineage>
</organism>
<evidence type="ECO:0000313" key="1">
    <source>
        <dbReference type="EMBL" id="CAB5194868.1"/>
    </source>
</evidence>
<dbReference type="EMBL" id="LR798224">
    <property type="protein sequence ID" value="CAB5194868.1"/>
    <property type="molecule type" value="Genomic_DNA"/>
</dbReference>
<proteinExistence type="predicted"/>